<reference evidence="2 3" key="1">
    <citation type="submission" date="2020-01" db="EMBL/GenBank/DDBJ databases">
        <authorList>
            <consortium name="DOE Joint Genome Institute"/>
            <person name="Haridas S."/>
            <person name="Albert R."/>
            <person name="Binder M."/>
            <person name="Bloem J."/>
            <person name="Labutti K."/>
            <person name="Salamov A."/>
            <person name="Andreopoulos B."/>
            <person name="Baker S.E."/>
            <person name="Barry K."/>
            <person name="Bills G."/>
            <person name="Bluhm B.H."/>
            <person name="Cannon C."/>
            <person name="Castanera R."/>
            <person name="Culley D.E."/>
            <person name="Daum C."/>
            <person name="Ezra D."/>
            <person name="Gonzalez J.B."/>
            <person name="Henrissat B."/>
            <person name="Kuo A."/>
            <person name="Liang C."/>
            <person name="Lipzen A."/>
            <person name="Lutzoni F."/>
            <person name="Magnuson J."/>
            <person name="Mondo S."/>
            <person name="Nolan M."/>
            <person name="Ohm R."/>
            <person name="Pangilinan J."/>
            <person name="Park H.-J.H."/>
            <person name="Ramirez L."/>
            <person name="Alfaro M."/>
            <person name="Sun H."/>
            <person name="Tritt A."/>
            <person name="Yoshinaga Y."/>
            <person name="Zwiers L.-H.L."/>
            <person name="Turgeon B.G."/>
            <person name="Goodwin S.B."/>
            <person name="Spatafora J.W."/>
            <person name="Crous P.W."/>
            <person name="Grigoriev I.V."/>
        </authorList>
    </citation>
    <scope>NUCLEOTIDE SEQUENCE [LARGE SCALE GENOMIC DNA]</scope>
    <source>
        <strain evidence="2 3">CBS 611.86</strain>
    </source>
</reference>
<feature type="compositionally biased region" description="Basic and acidic residues" evidence="1">
    <location>
        <begin position="154"/>
        <end position="186"/>
    </location>
</feature>
<feature type="compositionally biased region" description="Acidic residues" evidence="1">
    <location>
        <begin position="187"/>
        <end position="196"/>
    </location>
</feature>
<protein>
    <submittedName>
        <fullName evidence="2">Uncharacterized protein</fullName>
    </submittedName>
</protein>
<feature type="compositionally biased region" description="Pro residues" evidence="1">
    <location>
        <begin position="12"/>
        <end position="23"/>
    </location>
</feature>
<evidence type="ECO:0000313" key="2">
    <source>
        <dbReference type="EMBL" id="KAF2867039.1"/>
    </source>
</evidence>
<feature type="region of interest" description="Disordered" evidence="1">
    <location>
        <begin position="1"/>
        <end position="65"/>
    </location>
</feature>
<evidence type="ECO:0000313" key="3">
    <source>
        <dbReference type="Proteomes" id="UP000481861"/>
    </source>
</evidence>
<feature type="region of interest" description="Disordered" evidence="1">
    <location>
        <begin position="146"/>
        <end position="243"/>
    </location>
</feature>
<organism evidence="2 3">
    <name type="scientific">Massariosphaeria phaeospora</name>
    <dbReference type="NCBI Taxonomy" id="100035"/>
    <lineage>
        <taxon>Eukaryota</taxon>
        <taxon>Fungi</taxon>
        <taxon>Dikarya</taxon>
        <taxon>Ascomycota</taxon>
        <taxon>Pezizomycotina</taxon>
        <taxon>Dothideomycetes</taxon>
        <taxon>Pleosporomycetidae</taxon>
        <taxon>Pleosporales</taxon>
        <taxon>Pleosporales incertae sedis</taxon>
        <taxon>Massariosphaeria</taxon>
    </lineage>
</organism>
<gene>
    <name evidence="2" type="ORF">BDV95DRAFT_193868</name>
</gene>
<evidence type="ECO:0000256" key="1">
    <source>
        <dbReference type="SAM" id="MobiDB-lite"/>
    </source>
</evidence>
<dbReference type="OrthoDB" id="4158987at2759"/>
<dbReference type="EMBL" id="JAADJZ010000025">
    <property type="protein sequence ID" value="KAF2867039.1"/>
    <property type="molecule type" value="Genomic_DNA"/>
</dbReference>
<comment type="caution">
    <text evidence="2">The sequence shown here is derived from an EMBL/GenBank/DDBJ whole genome shotgun (WGS) entry which is preliminary data.</text>
</comment>
<name>A0A7C8M3F3_9PLEO</name>
<sequence length="243" mass="24484">MAPAKKAASQPTPQPDEPPPAPSLPDEERLKQAAASAQAALDANSKAQSLKDAAASMTDPKKRDKLLRDAYTKEIEAHGSSKKARMLQSGAFQGGAGGAGIGGAVGLGVGTVVGTVVGGLTAIPTTALGGLVGSGVGAFHGPFIKLPPLPGMGKGKEGDKKAGEGGKGDKGKKGDDKDGKSGKEGGGEDPEDDENAVPDPAALRKAADAVAEERTKQQKRGGPERKKPRKLEVRSGKQSGEAK</sequence>
<feature type="compositionally biased region" description="Basic and acidic residues" evidence="1">
    <location>
        <begin position="205"/>
        <end position="243"/>
    </location>
</feature>
<accession>A0A7C8M3F3</accession>
<dbReference type="AlphaFoldDB" id="A0A7C8M3F3"/>
<dbReference type="Proteomes" id="UP000481861">
    <property type="component" value="Unassembled WGS sequence"/>
</dbReference>
<feature type="compositionally biased region" description="Low complexity" evidence="1">
    <location>
        <begin position="32"/>
        <end position="47"/>
    </location>
</feature>
<keyword evidence="3" id="KW-1185">Reference proteome</keyword>
<proteinExistence type="predicted"/>